<dbReference type="EMBL" id="CAUJNA010000600">
    <property type="protein sequence ID" value="CAJ1379117.1"/>
    <property type="molecule type" value="Genomic_DNA"/>
</dbReference>
<feature type="region of interest" description="Disordered" evidence="1">
    <location>
        <begin position="349"/>
        <end position="374"/>
    </location>
</feature>
<dbReference type="InterPro" id="IPR001202">
    <property type="entry name" value="WW_dom"/>
</dbReference>
<organism evidence="3 4">
    <name type="scientific">Effrenium voratum</name>
    <dbReference type="NCBI Taxonomy" id="2562239"/>
    <lineage>
        <taxon>Eukaryota</taxon>
        <taxon>Sar</taxon>
        <taxon>Alveolata</taxon>
        <taxon>Dinophyceae</taxon>
        <taxon>Suessiales</taxon>
        <taxon>Symbiodiniaceae</taxon>
        <taxon>Effrenium</taxon>
    </lineage>
</organism>
<dbReference type="Gene3D" id="2.20.70.10">
    <property type="match status" value="1"/>
</dbReference>
<feature type="non-terminal residue" evidence="3">
    <location>
        <position position="509"/>
    </location>
</feature>
<feature type="domain" description="WW" evidence="2">
    <location>
        <begin position="1"/>
        <end position="30"/>
    </location>
</feature>
<gene>
    <name evidence="3" type="ORF">EVOR1521_LOCUS7459</name>
</gene>
<accession>A0AA36I2Q1</accession>
<sequence>MDLWVEVRTGERRYYWNASKEDVLWDPPPGVRVVWAAEKHPETGKTYYWNKETSESVWTLPIWKPERGAQPVQPQPVQPVQPVPVPAPVAQPAPGTVGGFRPRQSWADVRDAPYELEEFAPSAGQRILGSLTGRGFGGFSGGMDTHARWKEDYDDGRWWVGCRRRFLHEVAAVRGVREASAAWEMLPDELDPQRLALLDLDSTASTASVFPAEFCIAGADPEGPRRSGTVCPGYLVAAFGDSPYEVADAMWTLSQAWWALVKATSRLVTLVFVTGLGGNSLEADAHEEASFLELYRRCLMQAPAPLIFAAQRKGGGRRPRLLGGWQILKAHRDQAEEWLHPGSWKWGGAERWGSAPSGPSGPSHPGRGGKGAGRWEDEAWDAWEAWEDDSEDALLESVTAFLGSGPKEVQELASLFAGRFNAVVRADPRNGFSQDKKNDGSFKKWLLTCGFEASALFDRNKCMISVPHAKRTTRGTRGGRKNRNAERAANSEGEDAAFEPPYGLHSHEA</sequence>
<comment type="caution">
    <text evidence="3">The sequence shown here is derived from an EMBL/GenBank/DDBJ whole genome shotgun (WGS) entry which is preliminary data.</text>
</comment>
<keyword evidence="4" id="KW-1185">Reference proteome</keyword>
<evidence type="ECO:0000313" key="4">
    <source>
        <dbReference type="Proteomes" id="UP001178507"/>
    </source>
</evidence>
<dbReference type="PROSITE" id="PS50020">
    <property type="entry name" value="WW_DOMAIN_2"/>
    <property type="match status" value="2"/>
</dbReference>
<feature type="compositionally biased region" description="Basic residues" evidence="1">
    <location>
        <begin position="469"/>
        <end position="482"/>
    </location>
</feature>
<protein>
    <recommendedName>
        <fullName evidence="2">WW domain-containing protein</fullName>
    </recommendedName>
</protein>
<reference evidence="3" key="1">
    <citation type="submission" date="2023-08" db="EMBL/GenBank/DDBJ databases">
        <authorList>
            <person name="Chen Y."/>
            <person name="Shah S."/>
            <person name="Dougan E. K."/>
            <person name="Thang M."/>
            <person name="Chan C."/>
        </authorList>
    </citation>
    <scope>NUCLEOTIDE SEQUENCE</scope>
</reference>
<proteinExistence type="predicted"/>
<evidence type="ECO:0000259" key="2">
    <source>
        <dbReference type="PROSITE" id="PS50020"/>
    </source>
</evidence>
<feature type="region of interest" description="Disordered" evidence="1">
    <location>
        <begin position="469"/>
        <end position="509"/>
    </location>
</feature>
<name>A0AA36I2Q1_9DINO</name>
<dbReference type="Proteomes" id="UP001178507">
    <property type="component" value="Unassembled WGS sequence"/>
</dbReference>
<feature type="domain" description="WW" evidence="2">
    <location>
        <begin position="35"/>
        <end position="63"/>
    </location>
</feature>
<dbReference type="Pfam" id="PF00397">
    <property type="entry name" value="WW"/>
    <property type="match status" value="1"/>
</dbReference>
<dbReference type="AlphaFoldDB" id="A0AA36I2Q1"/>
<evidence type="ECO:0000256" key="1">
    <source>
        <dbReference type="SAM" id="MobiDB-lite"/>
    </source>
</evidence>
<evidence type="ECO:0000313" key="3">
    <source>
        <dbReference type="EMBL" id="CAJ1379117.1"/>
    </source>
</evidence>
<dbReference type="CDD" id="cd00201">
    <property type="entry name" value="WW"/>
    <property type="match status" value="1"/>
</dbReference>
<dbReference type="SMART" id="SM00456">
    <property type="entry name" value="WW"/>
    <property type="match status" value="2"/>
</dbReference>
<feature type="compositionally biased region" description="Low complexity" evidence="1">
    <location>
        <begin position="353"/>
        <end position="365"/>
    </location>
</feature>